<dbReference type="GO" id="GO:0030117">
    <property type="term" value="C:membrane coat"/>
    <property type="evidence" value="ECO:0007669"/>
    <property type="project" value="InterPro"/>
</dbReference>
<dbReference type="GO" id="GO:0016491">
    <property type="term" value="F:oxidoreductase activity"/>
    <property type="evidence" value="ECO:0007669"/>
    <property type="project" value="TreeGrafter"/>
</dbReference>
<keyword evidence="4" id="KW-0732">Signal</keyword>
<dbReference type="Gene3D" id="1.25.10.10">
    <property type="entry name" value="Leucine-rich Repeat Variant"/>
    <property type="match status" value="4"/>
</dbReference>
<dbReference type="InterPro" id="IPR007111">
    <property type="entry name" value="NACHT_NTPase"/>
</dbReference>
<organism evidence="6 7">
    <name type="scientific">Phormidesmis priestleyi ULC007</name>
    <dbReference type="NCBI Taxonomy" id="1920490"/>
    <lineage>
        <taxon>Bacteria</taxon>
        <taxon>Bacillati</taxon>
        <taxon>Cyanobacteriota</taxon>
        <taxon>Cyanophyceae</taxon>
        <taxon>Leptolyngbyales</taxon>
        <taxon>Leptolyngbyaceae</taxon>
        <taxon>Phormidesmis</taxon>
    </lineage>
</organism>
<gene>
    <name evidence="6" type="ORF">C7B65_01520</name>
</gene>
<reference evidence="6 7" key="2">
    <citation type="submission" date="2018-03" db="EMBL/GenBank/DDBJ databases">
        <title>The ancient ancestry and fast evolution of plastids.</title>
        <authorList>
            <person name="Moore K.R."/>
            <person name="Magnabosco C."/>
            <person name="Momper L."/>
            <person name="Gold D.A."/>
            <person name="Bosak T."/>
            <person name="Fournier G.P."/>
        </authorList>
    </citation>
    <scope>NUCLEOTIDE SEQUENCE [LARGE SCALE GENOMIC DNA]</scope>
    <source>
        <strain evidence="6 7">ULC007</strain>
    </source>
</reference>
<dbReference type="InterPro" id="IPR011989">
    <property type="entry name" value="ARM-like"/>
</dbReference>
<dbReference type="Gene3D" id="3.40.50.300">
    <property type="entry name" value="P-loop containing nucleotide triphosphate hydrolases"/>
    <property type="match status" value="1"/>
</dbReference>
<evidence type="ECO:0000256" key="4">
    <source>
        <dbReference type="SAM" id="SignalP"/>
    </source>
</evidence>
<accession>A0A2T1DNN5</accession>
<feature type="domain" description="NACHT" evidence="5">
    <location>
        <begin position="516"/>
        <end position="640"/>
    </location>
</feature>
<dbReference type="InterPro" id="IPR027417">
    <property type="entry name" value="P-loop_NTPase"/>
</dbReference>
<name>A0A2T1DNN5_9CYAN</name>
<dbReference type="AlphaFoldDB" id="A0A2T1DNN5"/>
<evidence type="ECO:0000259" key="5">
    <source>
        <dbReference type="PROSITE" id="PS50837"/>
    </source>
</evidence>
<dbReference type="GO" id="GO:0016192">
    <property type="term" value="P:vesicle-mediated transport"/>
    <property type="evidence" value="ECO:0007669"/>
    <property type="project" value="InterPro"/>
</dbReference>
<keyword evidence="2" id="KW-0605">Phycobilisome</keyword>
<dbReference type="Pfam" id="PF01602">
    <property type="entry name" value="Adaptin_N"/>
    <property type="match status" value="1"/>
</dbReference>
<reference evidence="6 7" key="1">
    <citation type="submission" date="2018-02" db="EMBL/GenBank/DDBJ databases">
        <authorList>
            <person name="Cohen D.B."/>
            <person name="Kent A.D."/>
        </authorList>
    </citation>
    <scope>NUCLEOTIDE SEQUENCE [LARGE SCALE GENOMIC DNA]</scope>
    <source>
        <strain evidence="6 7">ULC007</strain>
    </source>
</reference>
<dbReference type="GO" id="GO:0016829">
    <property type="term" value="F:lyase activity"/>
    <property type="evidence" value="ECO:0007669"/>
    <property type="project" value="UniProtKB-KW"/>
</dbReference>
<dbReference type="PANTHER" id="PTHR12697">
    <property type="entry name" value="PBS LYASE HEAT-LIKE PROTEIN"/>
    <property type="match status" value="1"/>
</dbReference>
<dbReference type="SUPFAM" id="SSF52540">
    <property type="entry name" value="P-loop containing nucleoside triphosphate hydrolases"/>
    <property type="match status" value="1"/>
</dbReference>
<dbReference type="PROSITE" id="PS50077">
    <property type="entry name" value="HEAT_REPEAT"/>
    <property type="match status" value="2"/>
</dbReference>
<dbReference type="GO" id="GO:0006886">
    <property type="term" value="P:intracellular protein transport"/>
    <property type="evidence" value="ECO:0007669"/>
    <property type="project" value="InterPro"/>
</dbReference>
<dbReference type="OrthoDB" id="499561at2"/>
<evidence type="ECO:0000256" key="1">
    <source>
        <dbReference type="ARBA" id="ARBA00022549"/>
    </source>
</evidence>
<dbReference type="RefSeq" id="WP_073069134.1">
    <property type="nucleotide sequence ID" value="NZ_MPPI01000001.1"/>
</dbReference>
<dbReference type="PANTHER" id="PTHR12697:SF5">
    <property type="entry name" value="DEOXYHYPUSINE HYDROXYLASE"/>
    <property type="match status" value="1"/>
</dbReference>
<dbReference type="InterPro" id="IPR016024">
    <property type="entry name" value="ARM-type_fold"/>
</dbReference>
<dbReference type="InterPro" id="IPR021133">
    <property type="entry name" value="HEAT_type_2"/>
</dbReference>
<sequence>MATRNRSSFFLALQLSLLCFSGVATPQKARGQSTAGLAAQIHKLANSPSSDSAIATLKKQGAPAIKTLIYVVKDRKEPPKVRLFAISAIGEMGTDAKAAVPDLRNALKDSDEQVRQAAAKALGSIGVNAKAAVPDLINALNDPSKLVRVQTINALPNLGSDAKTAIPELIPALSDPSQLVRLTAIEALARFGQDAKPVVQPLAQLLSDPDRQIRVATASTLSRIGADASAAVPELTKALANSDRTTRFLAAMALGQIGTNAKSAVPELTKALSDPEKDVRSKAASSLGRIEAQSALSELVKTLKDENFDVRLSSASAIDHISGSLQDTASSLTTSELVSAYAALESAQPILEQSKNVDVLASVRRSLSVLKTQKDSRLFERFFEWSRSNPAIAGVLLYLGAMPSLWGLLLLIRPLWLLKLNHLLKPYTDFEVPSPLGGSIKVPLRSVLFLAMFHYHPRVLDAWVAEQIEVAREAFIRKNTVSDCKVYIPIPVVLDGNTIAELASQDLHSTFWDGRQCLLIWGEGGIGKTSLACNLAKWAMADDRASRLCRHQMLPVLIEQELDFKLPADKQPFREAIRGQLQALIDAAEPISDEFLEKLLRQRRILVIVDRLSELSEATREQIRPGHPDFPANALIVTSRVEETLDEVPKTTVKPLRIEGNRLSSFLEAYLTQRSKRELFTDSEYFDACSQLSKLVGQRNITVLLAKLYAEQMIAKEEGISEDNLPDNIPDLMLSYLNELNRDAAEDEPDNSTIHKDAQIIAWECLRQSYHPAPAKREAILAEMAARSGAESEVVKARLKHLEKRLRIVQAIGPAQDQICFALDPLAECLAALYLVELYRDQKKLWEEWLIQADAMPGAPESIQGFLLAMRDCCLTRSAEINVPDMVLEELGKRVGLSAETLRRTQVEQRIRRLAPSLANGDLQVRLDAICELGELGSAAKAVLPALIREFQARDWQIRREVARAIGQIGPEARTAIPALVERLGDDDRRVSGEAIASLGKLGVGAVPALIAALEAKPAHVRSTAAWVLSSFNHFARSAVPALTHALKDEDWQVRWVAAYALGCIGPDAKSAIPALIEAFKGEYELVSKEASRTLWRISGEAETIVAALGEMSNGREDN</sequence>
<comment type="function">
    <text evidence="3">Catalyzes the hydroxylation of the N(6)-(4-aminobutyl)-L-lysine intermediate produced by deoxyhypusine synthase/DHPS on a critical lysine of the eukaryotic translation initiation factor 5A/eIF-5A. This is the second step of the post-translational modification of that lysine into an unusual amino acid residue named hypusine. Hypusination is unique to mature eIF-5A factor and is essential for its function.</text>
</comment>
<evidence type="ECO:0000313" key="7">
    <source>
        <dbReference type="Proteomes" id="UP000238634"/>
    </source>
</evidence>
<evidence type="ECO:0000313" key="6">
    <source>
        <dbReference type="EMBL" id="PSB22113.1"/>
    </source>
</evidence>
<dbReference type="InterPro" id="IPR054589">
    <property type="entry name" value="NCH4"/>
</dbReference>
<evidence type="ECO:0000256" key="3">
    <source>
        <dbReference type="ARBA" id="ARBA00045876"/>
    </source>
</evidence>
<feature type="signal peptide" evidence="4">
    <location>
        <begin position="1"/>
        <end position="26"/>
    </location>
</feature>
<dbReference type="EMBL" id="PVWG01000001">
    <property type="protein sequence ID" value="PSB22113.1"/>
    <property type="molecule type" value="Genomic_DNA"/>
</dbReference>
<dbReference type="SUPFAM" id="SSF48371">
    <property type="entry name" value="ARM repeat"/>
    <property type="match status" value="1"/>
</dbReference>
<dbReference type="Pfam" id="PF22731">
    <property type="entry name" value="NCH4"/>
    <property type="match status" value="1"/>
</dbReference>
<dbReference type="InterPro" id="IPR004155">
    <property type="entry name" value="PBS_lyase_HEAT"/>
</dbReference>
<feature type="chain" id="PRO_5015634318" evidence="4">
    <location>
        <begin position="27"/>
        <end position="1119"/>
    </location>
</feature>
<keyword evidence="1" id="KW-0042">Antenna complex</keyword>
<dbReference type="PROSITE" id="PS50837">
    <property type="entry name" value="NACHT"/>
    <property type="match status" value="1"/>
</dbReference>
<proteinExistence type="predicted"/>
<dbReference type="STRING" id="1920490.GCA_001895925_00853"/>
<dbReference type="InterPro" id="IPR002553">
    <property type="entry name" value="Clathrin/coatomer_adapt-like_N"/>
</dbReference>
<dbReference type="SMART" id="SM00567">
    <property type="entry name" value="EZ_HEAT"/>
    <property type="match status" value="12"/>
</dbReference>
<keyword evidence="7" id="KW-1185">Reference proteome</keyword>
<comment type="caution">
    <text evidence="6">The sequence shown here is derived from an EMBL/GenBank/DDBJ whole genome shotgun (WGS) entry which is preliminary data.</text>
</comment>
<protein>
    <submittedName>
        <fullName evidence="6">PBS lyase</fullName>
    </submittedName>
</protein>
<dbReference type="Proteomes" id="UP000238634">
    <property type="component" value="Unassembled WGS sequence"/>
</dbReference>
<dbReference type="Pfam" id="PF13646">
    <property type="entry name" value="HEAT_2"/>
    <property type="match status" value="2"/>
</dbReference>
<evidence type="ECO:0000256" key="2">
    <source>
        <dbReference type="ARBA" id="ARBA00022738"/>
    </source>
</evidence>
<dbReference type="GO" id="GO:0030089">
    <property type="term" value="C:phycobilisome"/>
    <property type="evidence" value="ECO:0007669"/>
    <property type="project" value="UniProtKB-KW"/>
</dbReference>
<keyword evidence="6" id="KW-0456">Lyase</keyword>